<name>A0A427AUB1_ENSVE</name>
<dbReference type="AlphaFoldDB" id="A0A427AUB1"/>
<reference evidence="1 2" key="1">
    <citation type="journal article" date="2014" name="Agronomy (Basel)">
        <title>A Draft Genome Sequence for Ensete ventricosum, the Drought-Tolerant Tree Against Hunger.</title>
        <authorList>
            <person name="Harrison J."/>
            <person name="Moore K.A."/>
            <person name="Paszkiewicz K."/>
            <person name="Jones T."/>
            <person name="Grant M."/>
            <person name="Ambacheew D."/>
            <person name="Muzemil S."/>
            <person name="Studholme D.J."/>
        </authorList>
    </citation>
    <scope>NUCLEOTIDE SEQUENCE [LARGE SCALE GENOMIC DNA]</scope>
</reference>
<dbReference type="EMBL" id="AMZH03001308">
    <property type="protein sequence ID" value="RRT79795.1"/>
    <property type="molecule type" value="Genomic_DNA"/>
</dbReference>
<evidence type="ECO:0000313" key="1">
    <source>
        <dbReference type="EMBL" id="RRT79795.1"/>
    </source>
</evidence>
<proteinExistence type="predicted"/>
<dbReference type="Proteomes" id="UP000287651">
    <property type="component" value="Unassembled WGS sequence"/>
</dbReference>
<protein>
    <submittedName>
        <fullName evidence="1">Uncharacterized protein</fullName>
    </submittedName>
</protein>
<evidence type="ECO:0000313" key="2">
    <source>
        <dbReference type="Proteomes" id="UP000287651"/>
    </source>
</evidence>
<accession>A0A427AUB1</accession>
<sequence length="71" mass="8013">MKVGEPLKQQPITILVDTRSTNSSMISKVHPPDIPTDEEAQWVNRPYPGVRMVELPRLASKPPVPSFSRYV</sequence>
<gene>
    <name evidence="1" type="ORF">B296_00005503</name>
</gene>
<comment type="caution">
    <text evidence="1">The sequence shown here is derived from an EMBL/GenBank/DDBJ whole genome shotgun (WGS) entry which is preliminary data.</text>
</comment>
<organism evidence="1 2">
    <name type="scientific">Ensete ventricosum</name>
    <name type="common">Abyssinian banana</name>
    <name type="synonym">Musa ensete</name>
    <dbReference type="NCBI Taxonomy" id="4639"/>
    <lineage>
        <taxon>Eukaryota</taxon>
        <taxon>Viridiplantae</taxon>
        <taxon>Streptophyta</taxon>
        <taxon>Embryophyta</taxon>
        <taxon>Tracheophyta</taxon>
        <taxon>Spermatophyta</taxon>
        <taxon>Magnoliopsida</taxon>
        <taxon>Liliopsida</taxon>
        <taxon>Zingiberales</taxon>
        <taxon>Musaceae</taxon>
        <taxon>Ensete</taxon>
    </lineage>
</organism>